<dbReference type="EMBL" id="JARGDH010000003">
    <property type="protein sequence ID" value="KAL0271977.1"/>
    <property type="molecule type" value="Genomic_DNA"/>
</dbReference>
<feature type="region of interest" description="Disordered" evidence="1">
    <location>
        <begin position="23"/>
        <end position="57"/>
    </location>
</feature>
<sequence>MSVIGIHLLGQLIHHNMSRYNLRPNRSVPVTQGDANGNATSSRGRTPDSPDCNSPSVCGGTPVAERACPAAGLGTTKAGKPRQRIKWTVEMNQLIIRSYFTHSVSETVNSTYRRKIHADFIARFPHLFVSEQRVADQKRVILQNKLLPDSEIEKIKMEVSKAPGIDPATGTRVAAAPNQVGPYTRQENQHPCMGIGPNRPSTTRRPVVEGPVIRTKFEETLCEFRDTHPTHRHILPRQFDNTDLKDIVRTLNEQILPQYITSDATFEEIHLILYCAAATAIRCNGGRTLPPKAGPHRSKKTPEWEKLLRNKQIHSKYEVGNRKLLEYKDTLTQKLSVLSERLRRFKEAAKRRERNAQFSKNPEGFYRSLNPANQGEPTEPPHPTEMHAFWSNIWSGRVEHNRQAPWIAEFQEKQEDIPPVAFEEITATDLAEAIRKTHNWKGPGPDRIHNVCFKKFSFAHPFLARHFTKFIRDPVTTPEFLTEGVTFILPKDNGACDLSKFRQN</sequence>
<feature type="region of interest" description="Disordered" evidence="1">
    <location>
        <begin position="350"/>
        <end position="382"/>
    </location>
</feature>
<name>A0AAW2HQ54_9NEOP</name>
<reference evidence="2" key="1">
    <citation type="journal article" date="2024" name="Gigascience">
        <title>Chromosome-level genome of the poultry shaft louse Menopon gallinae provides insight into the host-switching and adaptive evolution of parasitic lice.</title>
        <authorList>
            <person name="Xu Y."/>
            <person name="Ma L."/>
            <person name="Liu S."/>
            <person name="Liang Y."/>
            <person name="Liu Q."/>
            <person name="He Z."/>
            <person name="Tian L."/>
            <person name="Duan Y."/>
            <person name="Cai W."/>
            <person name="Li H."/>
            <person name="Song F."/>
        </authorList>
    </citation>
    <scope>NUCLEOTIDE SEQUENCE</scope>
    <source>
        <strain evidence="2">Cailab_2023a</strain>
    </source>
</reference>
<protein>
    <submittedName>
        <fullName evidence="2">Uncharacterized protein</fullName>
    </submittedName>
</protein>
<gene>
    <name evidence="2" type="ORF">PYX00_005123</name>
</gene>
<organism evidence="2">
    <name type="scientific">Menopon gallinae</name>
    <name type="common">poultry shaft louse</name>
    <dbReference type="NCBI Taxonomy" id="328185"/>
    <lineage>
        <taxon>Eukaryota</taxon>
        <taxon>Metazoa</taxon>
        <taxon>Ecdysozoa</taxon>
        <taxon>Arthropoda</taxon>
        <taxon>Hexapoda</taxon>
        <taxon>Insecta</taxon>
        <taxon>Pterygota</taxon>
        <taxon>Neoptera</taxon>
        <taxon>Paraneoptera</taxon>
        <taxon>Psocodea</taxon>
        <taxon>Troctomorpha</taxon>
        <taxon>Phthiraptera</taxon>
        <taxon>Amblycera</taxon>
        <taxon>Menoponidae</taxon>
        <taxon>Menopon</taxon>
    </lineage>
</organism>
<proteinExistence type="predicted"/>
<evidence type="ECO:0000313" key="2">
    <source>
        <dbReference type="EMBL" id="KAL0271977.1"/>
    </source>
</evidence>
<accession>A0AAW2HQ54</accession>
<feature type="region of interest" description="Disordered" evidence="1">
    <location>
        <begin position="182"/>
        <end position="206"/>
    </location>
</feature>
<dbReference type="AlphaFoldDB" id="A0AAW2HQ54"/>
<feature type="compositionally biased region" description="Polar residues" evidence="1">
    <location>
        <begin position="28"/>
        <end position="44"/>
    </location>
</feature>
<comment type="caution">
    <text evidence="2">The sequence shown here is derived from an EMBL/GenBank/DDBJ whole genome shotgun (WGS) entry which is preliminary data.</text>
</comment>
<evidence type="ECO:0000256" key="1">
    <source>
        <dbReference type="SAM" id="MobiDB-lite"/>
    </source>
</evidence>